<comment type="caution">
    <text evidence="1">The sequence shown here is derived from an EMBL/GenBank/DDBJ whole genome shotgun (WGS) entry which is preliminary data.</text>
</comment>
<organism evidence="1">
    <name type="scientific">Gracilinema caldarium</name>
    <dbReference type="NCBI Taxonomy" id="215591"/>
    <lineage>
        <taxon>Bacteria</taxon>
        <taxon>Pseudomonadati</taxon>
        <taxon>Spirochaetota</taxon>
        <taxon>Spirochaetia</taxon>
        <taxon>Spirochaetales</taxon>
        <taxon>Breznakiellaceae</taxon>
        <taxon>Gracilinema</taxon>
    </lineage>
</organism>
<dbReference type="EMBL" id="DSVL01000386">
    <property type="protein sequence ID" value="HFH30329.1"/>
    <property type="molecule type" value="Genomic_DNA"/>
</dbReference>
<accession>A0A7C3EM06</accession>
<gene>
    <name evidence="1" type="ORF">ENS59_12620</name>
</gene>
<evidence type="ECO:0000313" key="1">
    <source>
        <dbReference type="EMBL" id="HFH30329.1"/>
    </source>
</evidence>
<name>A0A7C3EM06_9SPIR</name>
<sequence>MTGAAEWRDIKYEETFEQEVRGLERRRQYDPNLSLDDIKNMLQHLYNLDGMDWIGRGELQDTILYATIAAYEHFIAEWEAELKKNYSN</sequence>
<dbReference type="AlphaFoldDB" id="A0A7C3EM06"/>
<protein>
    <submittedName>
        <fullName evidence="1">Uncharacterized protein</fullName>
    </submittedName>
</protein>
<reference evidence="1" key="1">
    <citation type="journal article" date="2020" name="mSystems">
        <title>Genome- and Community-Level Interaction Insights into Carbon Utilization and Element Cycling Functions of Hydrothermarchaeota in Hydrothermal Sediment.</title>
        <authorList>
            <person name="Zhou Z."/>
            <person name="Liu Y."/>
            <person name="Xu W."/>
            <person name="Pan J."/>
            <person name="Luo Z.H."/>
            <person name="Li M."/>
        </authorList>
    </citation>
    <scope>NUCLEOTIDE SEQUENCE [LARGE SCALE GENOMIC DNA]</scope>
    <source>
        <strain evidence="1">SpSt-503</strain>
    </source>
</reference>
<proteinExistence type="predicted"/>